<name>A0A6A6QB97_9PEZI</name>
<dbReference type="EMBL" id="MU004199">
    <property type="protein sequence ID" value="KAF2489334.1"/>
    <property type="molecule type" value="Genomic_DNA"/>
</dbReference>
<evidence type="ECO:0000256" key="1">
    <source>
        <dbReference type="SAM" id="Phobius"/>
    </source>
</evidence>
<sequence length="363" mass="39243">MASNHPPYGAYAQDEEYELQQPRSTIDLNSLKSRKKSRKRGRCGGIGSLFRCCMGFSDGAFKAYNMCILTVYAVVMIGLVVMLLLAWHWVSKAYNDVKGDVVNVLHDVEGVVHGVKENVEKVKAGVESVESLVGKAGAAAKSVVGAGESAASSVGAAILSEGSNVKSKLNSIIHLARNDHPRTTLLTIYTMAHASGLLPTATIHSRTTPFVTYNMVNASHPLPTEVPQCNPYSEAYNGIRTAGQTLCDQSRALTSAGFNLCFQDLYSRTTTFCDFVVSGQFPAAPISEKEDKACRLYIDLQGVGVTYCSRSTEVVVENKDETDAMFLSLIGFRATFCDVTSSHGRNVSVMGWDSGDCEIPSFM</sequence>
<proteinExistence type="predicted"/>
<reference evidence="2" key="1">
    <citation type="journal article" date="2020" name="Stud. Mycol.">
        <title>101 Dothideomycetes genomes: a test case for predicting lifestyles and emergence of pathogens.</title>
        <authorList>
            <person name="Haridas S."/>
            <person name="Albert R."/>
            <person name="Binder M."/>
            <person name="Bloem J."/>
            <person name="Labutti K."/>
            <person name="Salamov A."/>
            <person name="Andreopoulos B."/>
            <person name="Baker S."/>
            <person name="Barry K."/>
            <person name="Bills G."/>
            <person name="Bluhm B."/>
            <person name="Cannon C."/>
            <person name="Castanera R."/>
            <person name="Culley D."/>
            <person name="Daum C."/>
            <person name="Ezra D."/>
            <person name="Gonzalez J."/>
            <person name="Henrissat B."/>
            <person name="Kuo A."/>
            <person name="Liang C."/>
            <person name="Lipzen A."/>
            <person name="Lutzoni F."/>
            <person name="Magnuson J."/>
            <person name="Mondo S."/>
            <person name="Nolan M."/>
            <person name="Ohm R."/>
            <person name="Pangilinan J."/>
            <person name="Park H.-J."/>
            <person name="Ramirez L."/>
            <person name="Alfaro M."/>
            <person name="Sun H."/>
            <person name="Tritt A."/>
            <person name="Yoshinaga Y."/>
            <person name="Zwiers L.-H."/>
            <person name="Turgeon B."/>
            <person name="Goodwin S."/>
            <person name="Spatafora J."/>
            <person name="Crous P."/>
            <person name="Grigoriev I."/>
        </authorList>
    </citation>
    <scope>NUCLEOTIDE SEQUENCE</scope>
    <source>
        <strain evidence="2">CBS 269.34</strain>
    </source>
</reference>
<dbReference type="Proteomes" id="UP000799750">
    <property type="component" value="Unassembled WGS sequence"/>
</dbReference>
<dbReference type="OrthoDB" id="10408729at2759"/>
<keyword evidence="1" id="KW-1133">Transmembrane helix</keyword>
<accession>A0A6A6QB97</accession>
<evidence type="ECO:0000313" key="3">
    <source>
        <dbReference type="Proteomes" id="UP000799750"/>
    </source>
</evidence>
<protein>
    <submittedName>
        <fullName evidence="2">Uncharacterized protein</fullName>
    </submittedName>
</protein>
<feature type="transmembrane region" description="Helical" evidence="1">
    <location>
        <begin position="69"/>
        <end position="90"/>
    </location>
</feature>
<gene>
    <name evidence="2" type="ORF">BU16DRAFT_531656</name>
</gene>
<evidence type="ECO:0000313" key="2">
    <source>
        <dbReference type="EMBL" id="KAF2489334.1"/>
    </source>
</evidence>
<keyword evidence="3" id="KW-1185">Reference proteome</keyword>
<dbReference type="AlphaFoldDB" id="A0A6A6QB97"/>
<organism evidence="2 3">
    <name type="scientific">Lophium mytilinum</name>
    <dbReference type="NCBI Taxonomy" id="390894"/>
    <lineage>
        <taxon>Eukaryota</taxon>
        <taxon>Fungi</taxon>
        <taxon>Dikarya</taxon>
        <taxon>Ascomycota</taxon>
        <taxon>Pezizomycotina</taxon>
        <taxon>Dothideomycetes</taxon>
        <taxon>Pleosporomycetidae</taxon>
        <taxon>Mytilinidiales</taxon>
        <taxon>Mytilinidiaceae</taxon>
        <taxon>Lophium</taxon>
    </lineage>
</organism>
<keyword evidence="1" id="KW-0812">Transmembrane</keyword>
<keyword evidence="1" id="KW-0472">Membrane</keyword>